<dbReference type="RefSeq" id="WP_015050990.1">
    <property type="nucleotide sequence ID" value="NC_018870.1"/>
</dbReference>
<protein>
    <submittedName>
        <fullName evidence="1">Uncharacterized protein</fullName>
    </submittedName>
</protein>
<dbReference type="OrthoDB" id="1683349at2"/>
<dbReference type="Proteomes" id="UP000000467">
    <property type="component" value="Chromosome"/>
</dbReference>
<reference evidence="1 2" key="1">
    <citation type="journal article" date="2012" name="BMC Genomics">
        <title>Genome-guided analysis of physiological and morphological traits of the fermentative acetate oxidizer Thermacetogenium phaeum.</title>
        <authorList>
            <person name="Oehler D."/>
            <person name="Poehlein A."/>
            <person name="Leimbach A."/>
            <person name="Muller N."/>
            <person name="Daniel R."/>
            <person name="Gottschalk G."/>
            <person name="Schink B."/>
        </authorList>
    </citation>
    <scope>NUCLEOTIDE SEQUENCE [LARGE SCALE GENOMIC DNA]</scope>
    <source>
        <strain evidence="2">ATCC BAA-254 / DSM 26808 / PB</strain>
    </source>
</reference>
<accession>K4LGV5</accession>
<evidence type="ECO:0000313" key="1">
    <source>
        <dbReference type="EMBL" id="AFV12113.1"/>
    </source>
</evidence>
<dbReference type="KEGG" id="tpz:Tph_c19170"/>
<keyword evidence="2" id="KW-1185">Reference proteome</keyword>
<proteinExistence type="predicted"/>
<organism evidence="1 2">
    <name type="scientific">Thermacetogenium phaeum (strain ATCC BAA-254 / DSM 26808 / PB)</name>
    <dbReference type="NCBI Taxonomy" id="1089553"/>
    <lineage>
        <taxon>Bacteria</taxon>
        <taxon>Bacillati</taxon>
        <taxon>Bacillota</taxon>
        <taxon>Clostridia</taxon>
        <taxon>Thermoanaerobacterales</taxon>
        <taxon>Thermoanaerobacteraceae</taxon>
        <taxon>Thermacetogenium</taxon>
    </lineage>
</organism>
<sequence length="70" mass="8275">MAVRTCRVCALSRPVEPNGTCYCYKYQRIIKPQDCEWDWGCLYFTEIVPDEDLTAYQYLLIKETELATKK</sequence>
<dbReference type="EMBL" id="CP003732">
    <property type="protein sequence ID" value="AFV12113.1"/>
    <property type="molecule type" value="Genomic_DNA"/>
</dbReference>
<gene>
    <name evidence="1" type="ordered locus">Tph_c19170</name>
</gene>
<name>K4LGV5_THEPS</name>
<evidence type="ECO:0000313" key="2">
    <source>
        <dbReference type="Proteomes" id="UP000000467"/>
    </source>
</evidence>
<dbReference type="HOGENOM" id="CLU_2756519_0_0_9"/>
<dbReference type="STRING" id="1089553.Tph_c19170"/>
<dbReference type="AlphaFoldDB" id="K4LGV5"/>